<evidence type="ECO:0000256" key="1">
    <source>
        <dbReference type="ARBA" id="ARBA00004141"/>
    </source>
</evidence>
<name>A0A5E4PSU1_9NEOP</name>
<dbReference type="Proteomes" id="UP000324832">
    <property type="component" value="Unassembled WGS sequence"/>
</dbReference>
<feature type="transmembrane region" description="Helical" evidence="6">
    <location>
        <begin position="65"/>
        <end position="87"/>
    </location>
</feature>
<sequence length="178" mass="19950">MAVQSNNRVNQQMGSSNTIFNTQTRYDSSYIKTPAGIMKIAATVLNLLGFICVQSSVFWSNWRGVYFNITAQLALWFTLILLLLYIFHVIEKYHNVKWLHIEMIGCGVLTFMYLIASTIVVAFGSAAYSAGGFFGYLAMVLYGFEAFFKLQCIQRGELAQGSHIITKQTHVVTPPALP</sequence>
<gene>
    <name evidence="8" type="ORF">LSINAPIS_LOCUS2388</name>
</gene>
<keyword evidence="2 5" id="KW-0812">Transmembrane</keyword>
<proteinExistence type="predicted"/>
<evidence type="ECO:0000256" key="6">
    <source>
        <dbReference type="SAM" id="Phobius"/>
    </source>
</evidence>
<feature type="transmembrane region" description="Helical" evidence="6">
    <location>
        <begin position="40"/>
        <end position="59"/>
    </location>
</feature>
<dbReference type="EMBL" id="FZQP02000471">
    <property type="protein sequence ID" value="VVC89206.1"/>
    <property type="molecule type" value="Genomic_DNA"/>
</dbReference>
<reference evidence="8 9" key="1">
    <citation type="submission" date="2017-07" db="EMBL/GenBank/DDBJ databases">
        <authorList>
            <person name="Talla V."/>
            <person name="Backstrom N."/>
        </authorList>
    </citation>
    <scope>NUCLEOTIDE SEQUENCE [LARGE SCALE GENOMIC DNA]</scope>
</reference>
<dbReference type="PANTHER" id="PTHR22776">
    <property type="entry name" value="MARVEL-CONTAINING POTENTIAL LIPID RAFT-ASSOCIATED PROTEIN"/>
    <property type="match status" value="1"/>
</dbReference>
<evidence type="ECO:0000256" key="5">
    <source>
        <dbReference type="PROSITE-ProRule" id="PRU00581"/>
    </source>
</evidence>
<accession>A0A5E4PSU1</accession>
<keyword evidence="9" id="KW-1185">Reference proteome</keyword>
<dbReference type="GO" id="GO:0016020">
    <property type="term" value="C:membrane"/>
    <property type="evidence" value="ECO:0007669"/>
    <property type="project" value="UniProtKB-SubCell"/>
</dbReference>
<feature type="transmembrane region" description="Helical" evidence="6">
    <location>
        <begin position="99"/>
        <end position="120"/>
    </location>
</feature>
<evidence type="ECO:0000259" key="7">
    <source>
        <dbReference type="PROSITE" id="PS51225"/>
    </source>
</evidence>
<dbReference type="Pfam" id="PF01284">
    <property type="entry name" value="MARVEL"/>
    <property type="match status" value="1"/>
</dbReference>
<evidence type="ECO:0000256" key="2">
    <source>
        <dbReference type="ARBA" id="ARBA00022692"/>
    </source>
</evidence>
<protein>
    <recommendedName>
        <fullName evidence="7">MARVEL domain-containing protein</fullName>
    </recommendedName>
</protein>
<evidence type="ECO:0000256" key="3">
    <source>
        <dbReference type="ARBA" id="ARBA00022989"/>
    </source>
</evidence>
<keyword evidence="3 6" id="KW-1133">Transmembrane helix</keyword>
<evidence type="ECO:0000313" key="9">
    <source>
        <dbReference type="Proteomes" id="UP000324832"/>
    </source>
</evidence>
<dbReference type="AlphaFoldDB" id="A0A5E4PSU1"/>
<keyword evidence="4 5" id="KW-0472">Membrane</keyword>
<dbReference type="InterPro" id="IPR008253">
    <property type="entry name" value="Marvel"/>
</dbReference>
<dbReference type="PROSITE" id="PS51225">
    <property type="entry name" value="MARVEL"/>
    <property type="match status" value="1"/>
</dbReference>
<feature type="domain" description="MARVEL" evidence="7">
    <location>
        <begin position="30"/>
        <end position="154"/>
    </location>
</feature>
<dbReference type="PANTHER" id="PTHR22776:SF49">
    <property type="entry name" value="MARVEL DOMAIN-CONTAINING PROTEIN"/>
    <property type="match status" value="1"/>
</dbReference>
<comment type="subcellular location">
    <subcellularLocation>
        <location evidence="1">Membrane</location>
        <topology evidence="1">Multi-pass membrane protein</topology>
    </subcellularLocation>
</comment>
<evidence type="ECO:0000313" key="8">
    <source>
        <dbReference type="EMBL" id="VVC89206.1"/>
    </source>
</evidence>
<organism evidence="8 9">
    <name type="scientific">Leptidea sinapis</name>
    <dbReference type="NCBI Taxonomy" id="189913"/>
    <lineage>
        <taxon>Eukaryota</taxon>
        <taxon>Metazoa</taxon>
        <taxon>Ecdysozoa</taxon>
        <taxon>Arthropoda</taxon>
        <taxon>Hexapoda</taxon>
        <taxon>Insecta</taxon>
        <taxon>Pterygota</taxon>
        <taxon>Neoptera</taxon>
        <taxon>Endopterygota</taxon>
        <taxon>Lepidoptera</taxon>
        <taxon>Glossata</taxon>
        <taxon>Ditrysia</taxon>
        <taxon>Papilionoidea</taxon>
        <taxon>Pieridae</taxon>
        <taxon>Dismorphiinae</taxon>
        <taxon>Leptidea</taxon>
    </lineage>
</organism>
<dbReference type="InterPro" id="IPR050578">
    <property type="entry name" value="MARVEL-CKLF_proteins"/>
</dbReference>
<feature type="transmembrane region" description="Helical" evidence="6">
    <location>
        <begin position="126"/>
        <end position="148"/>
    </location>
</feature>
<evidence type="ECO:0000256" key="4">
    <source>
        <dbReference type="ARBA" id="ARBA00023136"/>
    </source>
</evidence>